<dbReference type="AlphaFoldDB" id="J5JHG3"/>
<feature type="domain" description="Tryptophan synthase beta chain-like PALP" evidence="5">
    <location>
        <begin position="18"/>
        <end position="332"/>
    </location>
</feature>
<organism evidence="6 7">
    <name type="scientific">Beauveria bassiana (strain ARSEF 2860)</name>
    <name type="common">White muscardine disease fungus</name>
    <name type="synonym">Tritirachium shiotae</name>
    <dbReference type="NCBI Taxonomy" id="655819"/>
    <lineage>
        <taxon>Eukaryota</taxon>
        <taxon>Fungi</taxon>
        <taxon>Dikarya</taxon>
        <taxon>Ascomycota</taxon>
        <taxon>Pezizomycotina</taxon>
        <taxon>Sordariomycetes</taxon>
        <taxon>Hypocreomycetidae</taxon>
        <taxon>Hypocreales</taxon>
        <taxon>Cordycipitaceae</taxon>
        <taxon>Beauveria</taxon>
    </lineage>
</organism>
<dbReference type="PANTHER" id="PTHR43050:SF1">
    <property type="entry name" value="SERINE RACEMASE"/>
    <property type="match status" value="1"/>
</dbReference>
<dbReference type="PANTHER" id="PTHR43050">
    <property type="entry name" value="SERINE / THREONINE RACEMASE FAMILY MEMBER"/>
    <property type="match status" value="1"/>
</dbReference>
<accession>J5JHG3</accession>
<name>J5JHG3_BEAB2</name>
<dbReference type="Gene3D" id="3.40.50.1100">
    <property type="match status" value="2"/>
</dbReference>
<dbReference type="InterPro" id="IPR001926">
    <property type="entry name" value="TrpB-like_PALP"/>
</dbReference>
<dbReference type="RefSeq" id="XP_008599187.1">
    <property type="nucleotide sequence ID" value="XM_008600965.1"/>
</dbReference>
<keyword evidence="3" id="KW-0663">Pyridoxal phosphate</keyword>
<gene>
    <name evidence="6" type="ORF">BBA_05868</name>
</gene>
<evidence type="ECO:0000259" key="5">
    <source>
        <dbReference type="Pfam" id="PF00291"/>
    </source>
</evidence>
<dbReference type="GO" id="GO:0003941">
    <property type="term" value="F:L-serine ammonia-lyase activity"/>
    <property type="evidence" value="ECO:0007669"/>
    <property type="project" value="TreeGrafter"/>
</dbReference>
<dbReference type="HOGENOM" id="CLU_577438_0_0_1"/>
<dbReference type="GO" id="GO:0018114">
    <property type="term" value="F:threonine racemase activity"/>
    <property type="evidence" value="ECO:0007669"/>
    <property type="project" value="TreeGrafter"/>
</dbReference>
<dbReference type="SUPFAM" id="SSF53686">
    <property type="entry name" value="Tryptophan synthase beta subunit-like PLP-dependent enzymes"/>
    <property type="match status" value="1"/>
</dbReference>
<evidence type="ECO:0000256" key="1">
    <source>
        <dbReference type="ARBA" id="ARBA00001933"/>
    </source>
</evidence>
<comment type="similarity">
    <text evidence="2">Belongs to the serine/threonine dehydratase family.</text>
</comment>
<evidence type="ECO:0000313" key="6">
    <source>
        <dbReference type="EMBL" id="EJP65098.1"/>
    </source>
</evidence>
<dbReference type="GO" id="GO:0030170">
    <property type="term" value="F:pyridoxal phosphate binding"/>
    <property type="evidence" value="ECO:0007669"/>
    <property type="project" value="TreeGrafter"/>
</dbReference>
<dbReference type="GO" id="GO:0000287">
    <property type="term" value="F:magnesium ion binding"/>
    <property type="evidence" value="ECO:0007669"/>
    <property type="project" value="TreeGrafter"/>
</dbReference>
<sequence>MANLFKIEVAEASARIQGYVRRTSCVFSPRLSYLASSRVGLRKKINVFIKTENEQIAGSFKYRGAMNKLLKLNENQLRAGLITYSTGNHGVAIAKAAMDLMNERGYDIPVHVVVNQSSLESKRSKLQDNGAQTIRINGSSMIDCRTTAHARATEHGYTLIESFDRDVMIGQATASLEASHQIEGLEEGRLDGVIVPCGGGGLTTGTALLLNGSSTSVFAAEPLVGGARLAASLLQGQLCERDMVGYTCADGLRTSVWESNWQVLKSTDYLKACFPVTEGQISDALRELREILGRPIEPSAAVGLAAALYHPDLRAFEPQEEVKTWNIAVILTGDRNTCCRSVLELGLQSHVQLVPLPSYTMENKVKFRVFFIGQGGREHVLAITLLMTLYPRWRWLIAYPRKDWFIPESPPWARTGEPEAEENDGHTEQTTGTIATGVVDALFRDKGTNKHGGTIKILINEMMYCCVLARHCV</sequence>
<dbReference type="Pfam" id="PF00291">
    <property type="entry name" value="PALP"/>
    <property type="match status" value="1"/>
</dbReference>
<evidence type="ECO:0000256" key="4">
    <source>
        <dbReference type="SAM" id="MobiDB-lite"/>
    </source>
</evidence>
<dbReference type="Proteomes" id="UP000002762">
    <property type="component" value="Unassembled WGS sequence"/>
</dbReference>
<comment type="cofactor">
    <cofactor evidence="1">
        <name>pyridoxal 5'-phosphate</name>
        <dbReference type="ChEBI" id="CHEBI:597326"/>
    </cofactor>
</comment>
<dbReference type="InterPro" id="IPR036052">
    <property type="entry name" value="TrpB-like_PALP_sf"/>
</dbReference>
<evidence type="ECO:0000256" key="2">
    <source>
        <dbReference type="ARBA" id="ARBA00010869"/>
    </source>
</evidence>
<dbReference type="STRING" id="655819.J5JHG3"/>
<proteinExistence type="inferred from homology"/>
<reference evidence="6 7" key="1">
    <citation type="journal article" date="2012" name="Sci. Rep.">
        <title>Genomic perspectives on the evolution of fungal entomopathogenicity in Beauveria bassiana.</title>
        <authorList>
            <person name="Xiao G."/>
            <person name="Ying S.H."/>
            <person name="Zheng P."/>
            <person name="Wang Z.L."/>
            <person name="Zhang S."/>
            <person name="Xie X.Q."/>
            <person name="Shang Y."/>
            <person name="St Leger R.J."/>
            <person name="Zhao G.P."/>
            <person name="Wang C."/>
            <person name="Feng M.G."/>
        </authorList>
    </citation>
    <scope>NUCLEOTIDE SEQUENCE [LARGE SCALE GENOMIC DNA]</scope>
    <source>
        <strain evidence="6 7">ARSEF 2860</strain>
    </source>
</reference>
<dbReference type="GO" id="GO:0008721">
    <property type="term" value="F:D-serine ammonia-lyase activity"/>
    <property type="evidence" value="ECO:0007669"/>
    <property type="project" value="TreeGrafter"/>
</dbReference>
<dbReference type="InParanoid" id="J5JHG3"/>
<protein>
    <submittedName>
        <fullName evidence="6">Serine racemase</fullName>
    </submittedName>
</protein>
<feature type="region of interest" description="Disordered" evidence="4">
    <location>
        <begin position="412"/>
        <end position="431"/>
    </location>
</feature>
<keyword evidence="7" id="KW-1185">Reference proteome</keyword>
<dbReference type="GO" id="GO:0030378">
    <property type="term" value="F:serine racemase activity"/>
    <property type="evidence" value="ECO:0007669"/>
    <property type="project" value="TreeGrafter"/>
</dbReference>
<dbReference type="GO" id="GO:0005524">
    <property type="term" value="F:ATP binding"/>
    <property type="evidence" value="ECO:0007669"/>
    <property type="project" value="TreeGrafter"/>
</dbReference>
<evidence type="ECO:0000256" key="3">
    <source>
        <dbReference type="ARBA" id="ARBA00022898"/>
    </source>
</evidence>
<dbReference type="EMBL" id="JH725165">
    <property type="protein sequence ID" value="EJP65098.1"/>
    <property type="molecule type" value="Genomic_DNA"/>
</dbReference>
<dbReference type="GeneID" id="19888880"/>
<evidence type="ECO:0000313" key="7">
    <source>
        <dbReference type="Proteomes" id="UP000002762"/>
    </source>
</evidence>